<reference evidence="6" key="1">
    <citation type="submission" date="2025-05" db="UniProtKB">
        <authorList>
            <consortium name="RefSeq"/>
        </authorList>
    </citation>
    <scope>NUCLEOTIDE SEQUENCE [LARGE SCALE GENOMIC DNA]</scope>
    <source>
        <strain evidence="6">14028-0561.14</strain>
    </source>
</reference>
<dbReference type="SMART" id="SM00131">
    <property type="entry name" value="KU"/>
    <property type="match status" value="1"/>
</dbReference>
<dbReference type="PRINTS" id="PR00759">
    <property type="entry name" value="BASICPTASE"/>
</dbReference>
<feature type="signal peptide" evidence="4">
    <location>
        <begin position="1"/>
        <end position="19"/>
    </location>
</feature>
<dbReference type="FunFam" id="4.10.410.10:FF:000020">
    <property type="entry name" value="Collagen, type VI, alpha 3"/>
    <property type="match status" value="1"/>
</dbReference>
<proteinExistence type="predicted"/>
<keyword evidence="2 7" id="KW-0722">Serine protease inhibitor</keyword>
<sequence>MKLLIFLTLVAALVASSWALKNQICGLPHSRNGDGRISCEAYIPSWTYDSNNRECIKFIYGGCGGNDNRFDSKKNCEKLCLE</sequence>
<keyword evidence="1 7" id="KW-0646">Protease inhibitor</keyword>
<name>A0A6P4JT13_DROKI</name>
<keyword evidence="6" id="KW-1185">Reference proteome</keyword>
<reference evidence="7" key="2">
    <citation type="submission" date="2025-08" db="UniProtKB">
        <authorList>
            <consortium name="RefSeq"/>
        </authorList>
    </citation>
    <scope>IDENTIFICATION</scope>
    <source>
        <strain evidence="7">14028-0561.14</strain>
        <tissue evidence="7">Whole fly</tissue>
    </source>
</reference>
<dbReference type="CDD" id="cd22634">
    <property type="entry name" value="Kunitz_SCI-I-like"/>
    <property type="match status" value="1"/>
</dbReference>
<dbReference type="RefSeq" id="XP_017038391.1">
    <property type="nucleotide sequence ID" value="XM_017182902.3"/>
</dbReference>
<feature type="domain" description="BPTI/Kunitz inhibitor" evidence="5">
    <location>
        <begin position="25"/>
        <end position="80"/>
    </location>
</feature>
<evidence type="ECO:0000256" key="3">
    <source>
        <dbReference type="ARBA" id="ARBA00023157"/>
    </source>
</evidence>
<dbReference type="Pfam" id="PF00014">
    <property type="entry name" value="Kunitz_BPTI"/>
    <property type="match status" value="1"/>
</dbReference>
<keyword evidence="4" id="KW-0732">Signal</keyword>
<dbReference type="GeneID" id="108086084"/>
<dbReference type="SUPFAM" id="SSF57362">
    <property type="entry name" value="BPTI-like"/>
    <property type="match status" value="1"/>
</dbReference>
<dbReference type="GO" id="GO:0004867">
    <property type="term" value="F:serine-type endopeptidase inhibitor activity"/>
    <property type="evidence" value="ECO:0007669"/>
    <property type="project" value="UniProtKB-KW"/>
</dbReference>
<dbReference type="PROSITE" id="PS50279">
    <property type="entry name" value="BPTI_KUNITZ_2"/>
    <property type="match status" value="1"/>
</dbReference>
<evidence type="ECO:0000256" key="2">
    <source>
        <dbReference type="ARBA" id="ARBA00022900"/>
    </source>
</evidence>
<keyword evidence="3" id="KW-1015">Disulfide bond</keyword>
<accession>A0A6P4JT13</accession>
<dbReference type="PROSITE" id="PS00280">
    <property type="entry name" value="BPTI_KUNITZ_1"/>
    <property type="match status" value="1"/>
</dbReference>
<organism evidence="6 7">
    <name type="scientific">Drosophila kikkawai</name>
    <name type="common">Fruit fly</name>
    <dbReference type="NCBI Taxonomy" id="30033"/>
    <lineage>
        <taxon>Eukaryota</taxon>
        <taxon>Metazoa</taxon>
        <taxon>Ecdysozoa</taxon>
        <taxon>Arthropoda</taxon>
        <taxon>Hexapoda</taxon>
        <taxon>Insecta</taxon>
        <taxon>Pterygota</taxon>
        <taxon>Neoptera</taxon>
        <taxon>Endopterygota</taxon>
        <taxon>Diptera</taxon>
        <taxon>Brachycera</taxon>
        <taxon>Muscomorpha</taxon>
        <taxon>Ephydroidea</taxon>
        <taxon>Drosophilidae</taxon>
        <taxon>Drosophila</taxon>
        <taxon>Sophophora</taxon>
    </lineage>
</organism>
<dbReference type="InterPro" id="IPR036880">
    <property type="entry name" value="Kunitz_BPTI_sf"/>
</dbReference>
<dbReference type="Gene3D" id="4.10.410.10">
    <property type="entry name" value="Pancreatic trypsin inhibitor Kunitz domain"/>
    <property type="match status" value="1"/>
</dbReference>
<evidence type="ECO:0000259" key="5">
    <source>
        <dbReference type="PROSITE" id="PS50279"/>
    </source>
</evidence>
<protein>
    <submittedName>
        <fullName evidence="7">Male accessory gland serine protease inhibitor-like</fullName>
    </submittedName>
</protein>
<dbReference type="AlphaFoldDB" id="A0A6P4JT13"/>
<feature type="chain" id="PRO_5027624859" evidence="4">
    <location>
        <begin position="20"/>
        <end position="82"/>
    </location>
</feature>
<dbReference type="InterPro" id="IPR050098">
    <property type="entry name" value="TFPI/VKTCI-like"/>
</dbReference>
<dbReference type="OrthoDB" id="4473401at2759"/>
<dbReference type="Proteomes" id="UP001652661">
    <property type="component" value="Chromosome 2L"/>
</dbReference>
<evidence type="ECO:0000256" key="1">
    <source>
        <dbReference type="ARBA" id="ARBA00022690"/>
    </source>
</evidence>
<dbReference type="PANTHER" id="PTHR10083">
    <property type="entry name" value="KUNITZ-TYPE PROTEASE INHIBITOR-RELATED"/>
    <property type="match status" value="1"/>
</dbReference>
<dbReference type="InterPro" id="IPR002223">
    <property type="entry name" value="Kunitz_BPTI"/>
</dbReference>
<evidence type="ECO:0000256" key="4">
    <source>
        <dbReference type="SAM" id="SignalP"/>
    </source>
</evidence>
<evidence type="ECO:0000313" key="6">
    <source>
        <dbReference type="Proteomes" id="UP001652661"/>
    </source>
</evidence>
<gene>
    <name evidence="7" type="primary">LOC108086084</name>
</gene>
<dbReference type="InterPro" id="IPR020901">
    <property type="entry name" value="Prtase_inh_Kunz-CS"/>
</dbReference>
<evidence type="ECO:0000313" key="7">
    <source>
        <dbReference type="RefSeq" id="XP_017038391.1"/>
    </source>
</evidence>